<feature type="domain" description="tRNA (adenine(58)-N(1))-methyltransferase catalytic subunit TRM61 C-terminal" evidence="6">
    <location>
        <begin position="61"/>
        <end position="231"/>
    </location>
</feature>
<evidence type="ECO:0000259" key="6">
    <source>
        <dbReference type="Pfam" id="PF08704"/>
    </source>
</evidence>
<keyword evidence="4 5" id="KW-0819">tRNA processing</keyword>
<dbReference type="PROSITE" id="PS51620">
    <property type="entry name" value="SAM_TRM61"/>
    <property type="match status" value="1"/>
</dbReference>
<dbReference type="InterPro" id="IPR049470">
    <property type="entry name" value="TRM61_C"/>
</dbReference>
<dbReference type="CDD" id="cd02440">
    <property type="entry name" value="AdoMet_MTases"/>
    <property type="match status" value="1"/>
</dbReference>
<sequence length="266" mass="30162">MTSMLEAGTLVTLCSASKKDRFLVTLEDGGKLETRLGIILHDQIMSAGYGGKVLSHNGSAFYVTKPTLEEYLRKIKRRTQIVFPKEAGYILLQLDIRPGARVLECGTGSGGMTTVFASFVGDEGRVYSYDVREEFIELARRNCRKWRVEQRVSFKVRHISEGFDEREVDAVFLDLPDPWNYLPQVRDALALGRRMGALLPTFNQIERFLRSLEENAFVDVEVVEILHRALKSDPDRLRPEDRMIGHTGYLIFATPILYSNRGDGAI</sequence>
<keyword evidence="1 5" id="KW-0489">Methyltransferase</keyword>
<keyword evidence="8" id="KW-1185">Reference proteome</keyword>
<comment type="catalytic activity">
    <reaction evidence="5">
        <text>adenosine(58) in tRNA + S-adenosyl-L-methionine = N(1)-methyladenosine(58) in tRNA + S-adenosyl-L-homocysteine + H(+)</text>
        <dbReference type="Rhea" id="RHEA:43152"/>
        <dbReference type="Rhea" id="RHEA-COMP:10365"/>
        <dbReference type="Rhea" id="RHEA-COMP:10366"/>
        <dbReference type="ChEBI" id="CHEBI:15378"/>
        <dbReference type="ChEBI" id="CHEBI:57856"/>
        <dbReference type="ChEBI" id="CHEBI:59789"/>
        <dbReference type="ChEBI" id="CHEBI:74411"/>
        <dbReference type="ChEBI" id="CHEBI:74491"/>
        <dbReference type="EC" id="2.1.1.220"/>
    </reaction>
</comment>
<comment type="subunit">
    <text evidence="5">Homotetramer composed of a dimer of dimers.</text>
</comment>
<name>A0ABY1JC72_9BACT</name>
<dbReference type="EMBL" id="FSQZ01000001">
    <property type="protein sequence ID" value="SIN65011.1"/>
    <property type="molecule type" value="Genomic_DNA"/>
</dbReference>
<reference evidence="7 8" key="1">
    <citation type="submission" date="2016-11" db="EMBL/GenBank/DDBJ databases">
        <authorList>
            <person name="Varghese N."/>
            <person name="Submissions S."/>
        </authorList>
    </citation>
    <scope>NUCLEOTIDE SEQUENCE [LARGE SCALE GENOMIC DNA]</scope>
    <source>
        <strain evidence="7 8">DSM 20664</strain>
    </source>
</reference>
<keyword evidence="2 5" id="KW-0808">Transferase</keyword>
<proteinExistence type="inferred from homology"/>
<dbReference type="PANTHER" id="PTHR12133:SF1">
    <property type="entry name" value="TRNA (ADENINE(58)-N(1))-METHYLTRANSFERASE, MITOCHONDRIAL"/>
    <property type="match status" value="1"/>
</dbReference>
<evidence type="ECO:0000256" key="1">
    <source>
        <dbReference type="ARBA" id="ARBA00022603"/>
    </source>
</evidence>
<evidence type="ECO:0000313" key="7">
    <source>
        <dbReference type="EMBL" id="SIN65011.1"/>
    </source>
</evidence>
<comment type="similarity">
    <text evidence="5">Belongs to the class I-like SAM-binding methyltransferase superfamily. TRM61 family.</text>
</comment>
<evidence type="ECO:0000256" key="5">
    <source>
        <dbReference type="PIRNR" id="PIRNR017269"/>
    </source>
</evidence>
<evidence type="ECO:0000256" key="3">
    <source>
        <dbReference type="ARBA" id="ARBA00022691"/>
    </source>
</evidence>
<dbReference type="Gene3D" id="3.10.330.20">
    <property type="match status" value="1"/>
</dbReference>
<evidence type="ECO:0000256" key="2">
    <source>
        <dbReference type="ARBA" id="ARBA00022679"/>
    </source>
</evidence>
<dbReference type="PIRSF" id="PIRSF017269">
    <property type="entry name" value="GCD14"/>
    <property type="match status" value="1"/>
</dbReference>
<dbReference type="EC" id="2.1.1.220" evidence="5"/>
<comment type="caution">
    <text evidence="7">The sequence shown here is derived from an EMBL/GenBank/DDBJ whole genome shotgun (WGS) entry which is preliminary data.</text>
</comment>
<comment type="function">
    <text evidence="5">Catalyzes the S-adenosyl-L-methionine-dependent formation of N(1)-methyladenine at position 58 (m1A58) in tRNA.</text>
</comment>
<dbReference type="SUPFAM" id="SSF53335">
    <property type="entry name" value="S-adenosyl-L-methionine-dependent methyltransferases"/>
    <property type="match status" value="1"/>
</dbReference>
<protein>
    <recommendedName>
        <fullName evidence="5">tRNA (adenine(58)-N(1))-methyltransferase TrmI</fullName>
        <ecNumber evidence="5">2.1.1.220</ecNumber>
    </recommendedName>
</protein>
<keyword evidence="3 5" id="KW-0949">S-adenosyl-L-methionine</keyword>
<dbReference type="Gene3D" id="3.40.50.150">
    <property type="entry name" value="Vaccinia Virus protein VP39"/>
    <property type="match status" value="1"/>
</dbReference>
<dbReference type="Proteomes" id="UP000185093">
    <property type="component" value="Unassembled WGS sequence"/>
</dbReference>
<evidence type="ECO:0000313" key="8">
    <source>
        <dbReference type="Proteomes" id="UP000185093"/>
    </source>
</evidence>
<organism evidence="7 8">
    <name type="scientific">Acetomicrobium flavidum</name>
    <dbReference type="NCBI Taxonomy" id="49896"/>
    <lineage>
        <taxon>Bacteria</taxon>
        <taxon>Thermotogati</taxon>
        <taxon>Synergistota</taxon>
        <taxon>Synergistia</taxon>
        <taxon>Synergistales</taxon>
        <taxon>Acetomicrobiaceae</taxon>
        <taxon>Acetomicrobium</taxon>
    </lineage>
</organism>
<accession>A0ABY1JC72</accession>
<dbReference type="PANTHER" id="PTHR12133">
    <property type="entry name" value="TRNA (ADENINE(58)-N(1))-METHYLTRANSFERASE"/>
    <property type="match status" value="1"/>
</dbReference>
<evidence type="ECO:0000256" key="4">
    <source>
        <dbReference type="ARBA" id="ARBA00022694"/>
    </source>
</evidence>
<dbReference type="InterPro" id="IPR029063">
    <property type="entry name" value="SAM-dependent_MTases_sf"/>
</dbReference>
<dbReference type="Pfam" id="PF08704">
    <property type="entry name" value="GCD14"/>
    <property type="match status" value="1"/>
</dbReference>
<dbReference type="InterPro" id="IPR014816">
    <property type="entry name" value="tRNA_MeTrfase_Gcd14"/>
</dbReference>
<gene>
    <name evidence="7" type="ORF">SAMN05444368_0701</name>
</gene>